<evidence type="ECO:0000259" key="3">
    <source>
        <dbReference type="SMART" id="SM01119"/>
    </source>
</evidence>
<dbReference type="InterPro" id="IPR042208">
    <property type="entry name" value="D-ser_dehydrat-like_sf"/>
</dbReference>
<name>A0AAP9DVA8_PANTH</name>
<evidence type="ECO:0000256" key="1">
    <source>
        <dbReference type="ARBA" id="ARBA00005323"/>
    </source>
</evidence>
<dbReference type="InterPro" id="IPR029066">
    <property type="entry name" value="PLP-binding_barrel"/>
</dbReference>
<dbReference type="AlphaFoldDB" id="A0AAP9DVA8"/>
<reference evidence="5 6" key="1">
    <citation type="submission" date="2019-07" db="EMBL/GenBank/DDBJ databases">
        <title>Paenibacillus thiaminolyticus NRRL B-4156.</title>
        <authorList>
            <person name="Hehnly C."/>
            <person name="Zhang L."/>
        </authorList>
    </citation>
    <scope>NUCLEOTIDE SEQUENCE [LARGE SCALE GENOMIC DNA]</scope>
    <source>
        <strain evidence="5 6">NRRL B-4156</strain>
    </source>
</reference>
<dbReference type="InterPro" id="IPR051466">
    <property type="entry name" value="D-amino_acid_metab_enzyme"/>
</dbReference>
<dbReference type="Gene3D" id="2.40.37.20">
    <property type="entry name" value="D-serine dehydratase-like domain"/>
    <property type="match status" value="1"/>
</dbReference>
<dbReference type="InterPro" id="IPR001608">
    <property type="entry name" value="Ala_racemase_N"/>
</dbReference>
<dbReference type="EMBL" id="CP041405">
    <property type="protein sequence ID" value="QDM43201.1"/>
    <property type="molecule type" value="Genomic_DNA"/>
</dbReference>
<dbReference type="Proteomes" id="UP001209276">
    <property type="component" value="Unassembled WGS sequence"/>
</dbReference>
<proteinExistence type="inferred from homology"/>
<dbReference type="GO" id="GO:0036088">
    <property type="term" value="P:D-serine catabolic process"/>
    <property type="evidence" value="ECO:0007669"/>
    <property type="project" value="TreeGrafter"/>
</dbReference>
<dbReference type="GO" id="GO:0008784">
    <property type="term" value="F:alanine racemase activity"/>
    <property type="evidence" value="ECO:0007669"/>
    <property type="project" value="UniProtKB-EC"/>
</dbReference>
<dbReference type="GO" id="GO:0008721">
    <property type="term" value="F:D-serine ammonia-lyase activity"/>
    <property type="evidence" value="ECO:0007669"/>
    <property type="project" value="TreeGrafter"/>
</dbReference>
<evidence type="ECO:0000256" key="2">
    <source>
        <dbReference type="ARBA" id="ARBA00023239"/>
    </source>
</evidence>
<accession>A0AAP9DVA8</accession>
<dbReference type="Pfam" id="PF01168">
    <property type="entry name" value="Ala_racemase_N"/>
    <property type="match status" value="1"/>
</dbReference>
<gene>
    <name evidence="5" type="ORF">FLT43_06530</name>
    <name evidence="4" type="ORF">M5W83_24010</name>
</gene>
<sequence>MSNEITRRERRIASAWSARAGELREAETPFLLIDAERTKQNIRHMADIAAKNGVQLRPHAKTHKMPHIARLQQQHGAVGITVAKVSEAEVMVKNGIRDIFIAYPLVVPSKIRRALALTADARIIAGVDSAAGARALEAEARQFGGVLEVRLEIDTGLKRSGVRTANIKAVAEAIAGCPHLRLTGIYTFRGALIHGETTLDVRSAGVDEGMRMAGIAEGLREAGYDIQDVSVGSTPTGAYAAAVPGVTEIRPGTYVFQDRMQAAFGGCSLKDCAGAVVVTVVSCPEEDTVIVDGGSKAFATDVQPNTAPLYLRGFGHVLEAPEAVLERLTEEHGMIRIAPGHGLEAGDRLHIVPNHICSTLNLYNSVQYITPDGVTPVSVEARGCSW</sequence>
<organism evidence="5 6">
    <name type="scientific">Paenibacillus thiaminolyticus</name>
    <name type="common">Bacillus thiaminolyticus</name>
    <dbReference type="NCBI Taxonomy" id="49283"/>
    <lineage>
        <taxon>Bacteria</taxon>
        <taxon>Bacillati</taxon>
        <taxon>Bacillota</taxon>
        <taxon>Bacilli</taxon>
        <taxon>Bacillales</taxon>
        <taxon>Paenibacillaceae</taxon>
        <taxon>Paenibacillus</taxon>
    </lineage>
</organism>
<dbReference type="GeneID" id="76995633"/>
<dbReference type="RefSeq" id="WP_087442470.1">
    <property type="nucleotide sequence ID" value="NZ_CABMNB010000025.1"/>
</dbReference>
<dbReference type="Pfam" id="PF14031">
    <property type="entry name" value="D-ser_dehydrat"/>
    <property type="match status" value="1"/>
</dbReference>
<reference evidence="4 7" key="2">
    <citation type="submission" date="2022-05" db="EMBL/GenBank/DDBJ databases">
        <title>Genome Sequencing of Bee-Associated Microbes.</title>
        <authorList>
            <person name="Dunlap C."/>
        </authorList>
    </citation>
    <scope>NUCLEOTIDE SEQUENCE [LARGE SCALE GENOMIC DNA]</scope>
    <source>
        <strain evidence="4 7">NRRL B-14613</strain>
    </source>
</reference>
<keyword evidence="4" id="KW-0413">Isomerase</keyword>
<comment type="similarity">
    <text evidence="1">Belongs to the DSD1 family.</text>
</comment>
<dbReference type="Proteomes" id="UP000315377">
    <property type="component" value="Chromosome"/>
</dbReference>
<dbReference type="Gene3D" id="3.20.20.10">
    <property type="entry name" value="Alanine racemase"/>
    <property type="match status" value="1"/>
</dbReference>
<keyword evidence="7" id="KW-1185">Reference proteome</keyword>
<evidence type="ECO:0000313" key="5">
    <source>
        <dbReference type="EMBL" id="QDM43201.1"/>
    </source>
</evidence>
<dbReference type="SUPFAM" id="SSF51419">
    <property type="entry name" value="PLP-binding barrel"/>
    <property type="match status" value="1"/>
</dbReference>
<dbReference type="InterPro" id="IPR026956">
    <property type="entry name" value="D-ser_dehydrat-like_dom"/>
</dbReference>
<evidence type="ECO:0000313" key="4">
    <source>
        <dbReference type="EMBL" id="MCY9610216.1"/>
    </source>
</evidence>
<feature type="domain" description="D-serine dehydratase-like" evidence="3">
    <location>
        <begin position="273"/>
        <end position="370"/>
    </location>
</feature>
<dbReference type="PANTHER" id="PTHR28004">
    <property type="entry name" value="ZGC:162816-RELATED"/>
    <property type="match status" value="1"/>
</dbReference>
<protein>
    <submittedName>
        <fullName evidence="4">Alanine racemase</fullName>
        <ecNumber evidence="4">5.1.1.1</ecNumber>
    </submittedName>
    <submittedName>
        <fullName evidence="5">Amino acid aldolase</fullName>
    </submittedName>
</protein>
<evidence type="ECO:0000313" key="6">
    <source>
        <dbReference type="Proteomes" id="UP000315377"/>
    </source>
</evidence>
<evidence type="ECO:0000313" key="7">
    <source>
        <dbReference type="Proteomes" id="UP001209276"/>
    </source>
</evidence>
<keyword evidence="2" id="KW-0456">Lyase</keyword>
<dbReference type="SMART" id="SM01119">
    <property type="entry name" value="D-ser_dehydrat"/>
    <property type="match status" value="1"/>
</dbReference>
<dbReference type="EMBL" id="JAMDMM010000051">
    <property type="protein sequence ID" value="MCY9610216.1"/>
    <property type="molecule type" value="Genomic_DNA"/>
</dbReference>
<dbReference type="EC" id="5.1.1.1" evidence="4"/>
<dbReference type="PANTHER" id="PTHR28004:SF2">
    <property type="entry name" value="D-SERINE DEHYDRATASE"/>
    <property type="match status" value="1"/>
</dbReference>